<evidence type="ECO:0000256" key="7">
    <source>
        <dbReference type="ARBA" id="ARBA00023326"/>
    </source>
</evidence>
<proteinExistence type="predicted"/>
<dbReference type="Pfam" id="PF00756">
    <property type="entry name" value="Esterase"/>
    <property type="match status" value="1"/>
</dbReference>
<keyword evidence="7" id="KW-0624">Polysaccharide degradation</keyword>
<keyword evidence="5" id="KW-0378">Hydrolase</keyword>
<dbReference type="GO" id="GO:0030600">
    <property type="term" value="F:feruloyl esterase activity"/>
    <property type="evidence" value="ECO:0007669"/>
    <property type="project" value="InterPro"/>
</dbReference>
<gene>
    <name evidence="8" type="ORF">GGD90_002645</name>
</gene>
<dbReference type="PANTHER" id="PTHR38050:SF2">
    <property type="entry name" value="FERULOYL ESTERASE C-RELATED"/>
    <property type="match status" value="1"/>
</dbReference>
<sequence>MQANARLRKPVLAGIAISLIACSLSLLPREVLAQESFGGGTLRERLKQRLLDSRQDKQVPPQRSDSLSRIDKPGDYSFSIMHDGSPRTYRVHVPERYSAENPAALLVALHGGGGSMDFMANDKYYGLISKSEAEGFVVVFPGGFSPRSSGKFATWNAGNCCAAARDQNADDVGFIRKVVDQVSSQLSINRKQIYATGMSNGGMMAYRLACEMADTFSAIAAVAGTDNTTSCTPKAPISILHIHARNDDHVQFNGGAGEKSVSRSKVTDYVSVPATIAKWVRQNSCNPEPQRVLETPGAYCERYSECRGNVSVELCVTETGGHSWPGGNKLRSNQAPSQTLSANDVMWSFFKSTSTPAVQQAEPSK</sequence>
<evidence type="ECO:0000256" key="6">
    <source>
        <dbReference type="ARBA" id="ARBA00023277"/>
    </source>
</evidence>
<dbReference type="PANTHER" id="PTHR38050">
    <property type="match status" value="1"/>
</dbReference>
<keyword evidence="9" id="KW-1185">Reference proteome</keyword>
<evidence type="ECO:0000313" key="9">
    <source>
        <dbReference type="Proteomes" id="UP000587070"/>
    </source>
</evidence>
<keyword evidence="3" id="KW-0858">Xylan degradation</keyword>
<dbReference type="InterPro" id="IPR000801">
    <property type="entry name" value="Esterase-like"/>
</dbReference>
<dbReference type="PROSITE" id="PS51257">
    <property type="entry name" value="PROKAR_LIPOPROTEIN"/>
    <property type="match status" value="1"/>
</dbReference>
<dbReference type="EMBL" id="JACIGE010000010">
    <property type="protein sequence ID" value="MBB4248253.1"/>
    <property type="molecule type" value="Genomic_DNA"/>
</dbReference>
<organism evidence="8 9">
    <name type="scientific">Rhodocyclus tenuis</name>
    <name type="common">Rhodospirillum tenue</name>
    <dbReference type="NCBI Taxonomy" id="1066"/>
    <lineage>
        <taxon>Bacteria</taxon>
        <taxon>Pseudomonadati</taxon>
        <taxon>Pseudomonadota</taxon>
        <taxon>Betaproteobacteria</taxon>
        <taxon>Rhodocyclales</taxon>
        <taxon>Rhodocyclaceae</taxon>
        <taxon>Rhodocyclus</taxon>
    </lineage>
</organism>
<reference evidence="8 9" key="1">
    <citation type="submission" date="2020-08" db="EMBL/GenBank/DDBJ databases">
        <title>Genome sequencing of Purple Non-Sulfur Bacteria from various extreme environments.</title>
        <authorList>
            <person name="Mayer M."/>
        </authorList>
    </citation>
    <scope>NUCLEOTIDE SEQUENCE [LARGE SCALE GENOMIC DNA]</scope>
    <source>
        <strain evidence="8 9">2761</strain>
    </source>
</reference>
<dbReference type="GO" id="GO:0005576">
    <property type="term" value="C:extracellular region"/>
    <property type="evidence" value="ECO:0007669"/>
    <property type="project" value="UniProtKB-SubCell"/>
</dbReference>
<comment type="subcellular location">
    <subcellularLocation>
        <location evidence="1">Secreted</location>
    </subcellularLocation>
</comment>
<comment type="caution">
    <text evidence="8">The sequence shown here is derived from an EMBL/GenBank/DDBJ whole genome shotgun (WGS) entry which is preliminary data.</text>
</comment>
<keyword evidence="4" id="KW-0732">Signal</keyword>
<evidence type="ECO:0000313" key="8">
    <source>
        <dbReference type="EMBL" id="MBB4248253.1"/>
    </source>
</evidence>
<dbReference type="Gene3D" id="3.40.50.1820">
    <property type="entry name" value="alpha/beta hydrolase"/>
    <property type="match status" value="1"/>
</dbReference>
<evidence type="ECO:0000256" key="4">
    <source>
        <dbReference type="ARBA" id="ARBA00022729"/>
    </source>
</evidence>
<evidence type="ECO:0000256" key="2">
    <source>
        <dbReference type="ARBA" id="ARBA00022525"/>
    </source>
</evidence>
<protein>
    <submittedName>
        <fullName evidence="8">Polyhydroxybutyrate depolymerase</fullName>
    </submittedName>
</protein>
<dbReference type="SUPFAM" id="SSF53474">
    <property type="entry name" value="alpha/beta-Hydrolases"/>
    <property type="match status" value="1"/>
</dbReference>
<dbReference type="OrthoDB" id="9767239at2"/>
<keyword evidence="2" id="KW-0964">Secreted</keyword>
<dbReference type="GO" id="GO:0045493">
    <property type="term" value="P:xylan catabolic process"/>
    <property type="evidence" value="ECO:0007669"/>
    <property type="project" value="UniProtKB-KW"/>
</dbReference>
<keyword evidence="6" id="KW-0119">Carbohydrate metabolism</keyword>
<dbReference type="InterPro" id="IPR043595">
    <property type="entry name" value="FaeB/C/D"/>
</dbReference>
<dbReference type="InterPro" id="IPR029058">
    <property type="entry name" value="AB_hydrolase_fold"/>
</dbReference>
<evidence type="ECO:0000256" key="3">
    <source>
        <dbReference type="ARBA" id="ARBA00022651"/>
    </source>
</evidence>
<accession>A0A840G7C6</accession>
<dbReference type="Proteomes" id="UP000587070">
    <property type="component" value="Unassembled WGS sequence"/>
</dbReference>
<evidence type="ECO:0000256" key="5">
    <source>
        <dbReference type="ARBA" id="ARBA00022801"/>
    </source>
</evidence>
<evidence type="ECO:0000256" key="1">
    <source>
        <dbReference type="ARBA" id="ARBA00004613"/>
    </source>
</evidence>
<dbReference type="AlphaFoldDB" id="A0A840G7C6"/>
<name>A0A840G7C6_RHOTE</name>
<dbReference type="RefSeq" id="WP_153117488.1">
    <property type="nucleotide sequence ID" value="NZ_JACIGE010000010.1"/>
</dbReference>